<dbReference type="SUPFAM" id="SSF52743">
    <property type="entry name" value="Subtilisin-like"/>
    <property type="match status" value="1"/>
</dbReference>
<evidence type="ECO:0000256" key="3">
    <source>
        <dbReference type="ARBA" id="ARBA00022729"/>
    </source>
</evidence>
<evidence type="ECO:0000259" key="9">
    <source>
        <dbReference type="Pfam" id="PF05922"/>
    </source>
</evidence>
<comment type="similarity">
    <text evidence="1 6">Belongs to the peptidase S8 family.</text>
</comment>
<evidence type="ECO:0000256" key="7">
    <source>
        <dbReference type="SAM" id="SignalP"/>
    </source>
</evidence>
<keyword evidence="5 6" id="KW-0720">Serine protease</keyword>
<dbReference type="EMBL" id="JAVFKD010000012">
    <property type="protein sequence ID" value="KAK5992574.1"/>
    <property type="molecule type" value="Genomic_DNA"/>
</dbReference>
<sequence length="400" mass="42472">MVGIKNLALVATTLFAYAQAAPMVQEGEASIQSQHGQAIEGSYIVTLKSGLNEEDLESHIEWVQSVHQKRAVNKRQYKGVEKTYTGEYDFNAYAGSFDEATLAEIRGNPDVDIIEKDKIWELEYIQELTKKDLTSEANATWGLTAVSHRSPGASDYVYDTNAGQGTFAYIVDTGILATHKEFEGRASVAYTAFPGDLVDSVGHGTHVAGTIGGKTFGVAKKATILSVKVFQGTSSKTTIILEGFNWAANDIVKQKRTAKAVINMSLGAAASDSFNRAVDRASKKGVLSVVAAGNDKTDACTKSPASAPSAVTVGAVDINWAVASYSNTGKCVNIFAPGTNITSAWIKSDTDTNIISGTSMATPTPWASPCTPSLSRVSLVLMPLPRSSLPTPHPARSLVV</sequence>
<keyword evidence="4 6" id="KW-0378">Hydrolase</keyword>
<keyword evidence="2 6" id="KW-0645">Protease</keyword>
<evidence type="ECO:0000313" key="11">
    <source>
        <dbReference type="Proteomes" id="UP001338125"/>
    </source>
</evidence>
<gene>
    <name evidence="10" type="ORF">PT974_05988</name>
</gene>
<evidence type="ECO:0000313" key="10">
    <source>
        <dbReference type="EMBL" id="KAK5992574.1"/>
    </source>
</evidence>
<feature type="active site" description="Charge relay system" evidence="6">
    <location>
        <position position="172"/>
    </location>
</feature>
<dbReference type="InterPro" id="IPR034193">
    <property type="entry name" value="PCSK9_ProteinaseK-like"/>
</dbReference>
<dbReference type="PROSITE" id="PS00137">
    <property type="entry name" value="SUBTILASE_HIS"/>
    <property type="match status" value="1"/>
</dbReference>
<dbReference type="Pfam" id="PF00082">
    <property type="entry name" value="Peptidase_S8"/>
    <property type="match status" value="1"/>
</dbReference>
<dbReference type="InterPro" id="IPR000209">
    <property type="entry name" value="Peptidase_S8/S53_dom"/>
</dbReference>
<evidence type="ECO:0000256" key="6">
    <source>
        <dbReference type="PROSITE-ProRule" id="PRU01240"/>
    </source>
</evidence>
<feature type="domain" description="Peptidase S8/S53" evidence="8">
    <location>
        <begin position="164"/>
        <end position="363"/>
    </location>
</feature>
<dbReference type="PROSITE" id="PS00136">
    <property type="entry name" value="SUBTILASE_ASP"/>
    <property type="match status" value="1"/>
</dbReference>
<dbReference type="Gene3D" id="3.40.50.200">
    <property type="entry name" value="Peptidase S8/S53 domain"/>
    <property type="match status" value="1"/>
</dbReference>
<dbReference type="Pfam" id="PF05922">
    <property type="entry name" value="Inhibitor_I9"/>
    <property type="match status" value="1"/>
</dbReference>
<feature type="domain" description="Inhibitor I9" evidence="9">
    <location>
        <begin position="42"/>
        <end position="122"/>
    </location>
</feature>
<dbReference type="GO" id="GO:0008233">
    <property type="term" value="F:peptidase activity"/>
    <property type="evidence" value="ECO:0007669"/>
    <property type="project" value="UniProtKB-KW"/>
</dbReference>
<reference evidence="10 11" key="1">
    <citation type="submission" date="2024-01" db="EMBL/GenBank/DDBJ databases">
        <title>Complete genome of Cladobotryum mycophilum ATHUM6906.</title>
        <authorList>
            <person name="Christinaki A.C."/>
            <person name="Myridakis A.I."/>
            <person name="Kouvelis V.N."/>
        </authorList>
    </citation>
    <scope>NUCLEOTIDE SEQUENCE [LARGE SCALE GENOMIC DNA]</scope>
    <source>
        <strain evidence="10 11">ATHUM6906</strain>
    </source>
</reference>
<dbReference type="InterPro" id="IPR036852">
    <property type="entry name" value="Peptidase_S8/S53_dom_sf"/>
</dbReference>
<dbReference type="CDD" id="cd04077">
    <property type="entry name" value="Peptidases_S8_PCSK9_ProteinaseK_like"/>
    <property type="match status" value="1"/>
</dbReference>
<dbReference type="InterPro" id="IPR022398">
    <property type="entry name" value="Peptidase_S8_His-AS"/>
</dbReference>
<dbReference type="GO" id="GO:0006508">
    <property type="term" value="P:proteolysis"/>
    <property type="evidence" value="ECO:0007669"/>
    <property type="project" value="UniProtKB-KW"/>
</dbReference>
<dbReference type="Gene3D" id="3.30.70.80">
    <property type="entry name" value="Peptidase S8 propeptide/proteinase inhibitor I9"/>
    <property type="match status" value="1"/>
</dbReference>
<evidence type="ECO:0000259" key="8">
    <source>
        <dbReference type="Pfam" id="PF00082"/>
    </source>
</evidence>
<dbReference type="PROSITE" id="PS51892">
    <property type="entry name" value="SUBTILASE"/>
    <property type="match status" value="1"/>
</dbReference>
<evidence type="ECO:0000256" key="4">
    <source>
        <dbReference type="ARBA" id="ARBA00022801"/>
    </source>
</evidence>
<evidence type="ECO:0000256" key="5">
    <source>
        <dbReference type="ARBA" id="ARBA00022825"/>
    </source>
</evidence>
<dbReference type="InterPro" id="IPR050131">
    <property type="entry name" value="Peptidase_S8_subtilisin-like"/>
</dbReference>
<evidence type="ECO:0000256" key="2">
    <source>
        <dbReference type="ARBA" id="ARBA00022670"/>
    </source>
</evidence>
<keyword evidence="11" id="KW-1185">Reference proteome</keyword>
<proteinExistence type="inferred from homology"/>
<dbReference type="PRINTS" id="PR00723">
    <property type="entry name" value="SUBTILISIN"/>
</dbReference>
<accession>A0ABR0SK88</accession>
<comment type="caution">
    <text evidence="10">The sequence shown here is derived from an EMBL/GenBank/DDBJ whole genome shotgun (WGS) entry which is preliminary data.</text>
</comment>
<dbReference type="SUPFAM" id="SSF54897">
    <property type="entry name" value="Protease propeptides/inhibitors"/>
    <property type="match status" value="1"/>
</dbReference>
<dbReference type="InterPro" id="IPR023827">
    <property type="entry name" value="Peptidase_S8_Asp-AS"/>
</dbReference>
<protein>
    <submittedName>
        <fullName evidence="10">Alkaline protease 1</fullName>
    </submittedName>
</protein>
<name>A0ABR0SK88_9HYPO</name>
<feature type="signal peptide" evidence="7">
    <location>
        <begin position="1"/>
        <end position="20"/>
    </location>
</feature>
<evidence type="ECO:0000256" key="1">
    <source>
        <dbReference type="ARBA" id="ARBA00011073"/>
    </source>
</evidence>
<feature type="chain" id="PRO_5045915106" evidence="7">
    <location>
        <begin position="21"/>
        <end position="400"/>
    </location>
</feature>
<keyword evidence="3 7" id="KW-0732">Signal</keyword>
<dbReference type="InterPro" id="IPR037045">
    <property type="entry name" value="S8pro/Inhibitor_I9_sf"/>
</dbReference>
<feature type="active site" description="Charge relay system" evidence="6">
    <location>
        <position position="359"/>
    </location>
</feature>
<feature type="active site" description="Charge relay system" evidence="6">
    <location>
        <position position="203"/>
    </location>
</feature>
<dbReference type="PANTHER" id="PTHR43806:SF58">
    <property type="entry name" value="ALKALINE PROTEASE 1-RELATED"/>
    <property type="match status" value="1"/>
</dbReference>
<dbReference type="InterPro" id="IPR010259">
    <property type="entry name" value="S8pro/Inhibitor_I9"/>
</dbReference>
<organism evidence="10 11">
    <name type="scientific">Cladobotryum mycophilum</name>
    <dbReference type="NCBI Taxonomy" id="491253"/>
    <lineage>
        <taxon>Eukaryota</taxon>
        <taxon>Fungi</taxon>
        <taxon>Dikarya</taxon>
        <taxon>Ascomycota</taxon>
        <taxon>Pezizomycotina</taxon>
        <taxon>Sordariomycetes</taxon>
        <taxon>Hypocreomycetidae</taxon>
        <taxon>Hypocreales</taxon>
        <taxon>Hypocreaceae</taxon>
        <taxon>Cladobotryum</taxon>
    </lineage>
</organism>
<dbReference type="InterPro" id="IPR015500">
    <property type="entry name" value="Peptidase_S8_subtilisin-rel"/>
</dbReference>
<dbReference type="Proteomes" id="UP001338125">
    <property type="component" value="Unassembled WGS sequence"/>
</dbReference>
<dbReference type="PANTHER" id="PTHR43806">
    <property type="entry name" value="PEPTIDASE S8"/>
    <property type="match status" value="1"/>
</dbReference>